<dbReference type="Proteomes" id="UP000053820">
    <property type="component" value="Unassembled WGS sequence"/>
</dbReference>
<feature type="region of interest" description="Disordered" evidence="1">
    <location>
        <begin position="611"/>
        <end position="826"/>
    </location>
</feature>
<feature type="compositionally biased region" description="Low complexity" evidence="1">
    <location>
        <begin position="660"/>
        <end position="691"/>
    </location>
</feature>
<dbReference type="InterPro" id="IPR010816">
    <property type="entry name" value="Het-C"/>
</dbReference>
<proteinExistence type="predicted"/>
<reference evidence="3 4" key="1">
    <citation type="submission" date="2014-04" db="EMBL/GenBank/DDBJ databases">
        <title>Evolutionary Origins and Diversification of the Mycorrhizal Mutualists.</title>
        <authorList>
            <consortium name="DOE Joint Genome Institute"/>
            <consortium name="Mycorrhizal Genomics Consortium"/>
            <person name="Kohler A."/>
            <person name="Kuo A."/>
            <person name="Nagy L.G."/>
            <person name="Floudas D."/>
            <person name="Copeland A."/>
            <person name="Barry K.W."/>
            <person name="Cichocki N."/>
            <person name="Veneault-Fourrey C."/>
            <person name="LaButti K."/>
            <person name="Lindquist E.A."/>
            <person name="Lipzen A."/>
            <person name="Lundell T."/>
            <person name="Morin E."/>
            <person name="Murat C."/>
            <person name="Riley R."/>
            <person name="Ohm R."/>
            <person name="Sun H."/>
            <person name="Tunlid A."/>
            <person name="Henrissat B."/>
            <person name="Grigoriev I.V."/>
            <person name="Hibbett D.S."/>
            <person name="Martin F."/>
        </authorList>
    </citation>
    <scope>NUCLEOTIDE SEQUENCE [LARGE SCALE GENOMIC DNA]</scope>
    <source>
        <strain evidence="3 4">MD-312</strain>
    </source>
</reference>
<accession>A0A0C9WCQ1</accession>
<feature type="region of interest" description="Disordered" evidence="1">
    <location>
        <begin position="150"/>
        <end position="170"/>
    </location>
</feature>
<feature type="compositionally biased region" description="Low complexity" evidence="1">
    <location>
        <begin position="641"/>
        <end position="651"/>
    </location>
</feature>
<dbReference type="OrthoDB" id="2506204at2759"/>
<evidence type="ECO:0000256" key="1">
    <source>
        <dbReference type="SAM" id="MobiDB-lite"/>
    </source>
</evidence>
<sequence length="826" mass="88462">MPSSLTILLLLLVIFAFCLADNGVYAFGAGNIPSFAYMEGKAFRHGDIEDALAELLKKGAGSGFALTSLISKGTKFGGLDIKRVYFGNWLRDYSQAVDIGTLKKVNMQTIINLCMVLGFMAHGYATEEFEVTEQRLGCYLPTEHIDNPKGYGEGEDARQYHPGLRGPVDPRELEVDPRTGMKNYIANENGNWDTSKALVRRTLERCIHLGRQYRSTKNKPDQYEAFRLLGQALHTLEDFPAHSNFCEIALVSQGHQQVFLHMGDSVRVQAPGGKWVAPLVTGTFGSSDFLHSLLGEATDHISEASVSDLNKELDKARSRSMSNGPTDNLRDLFFKLPGGSGNDMSREMEGIERIRAGPAQGGKRPEDMSPQEVHAVLWQVLSFRDSVSKKISATIEKIPGLGPLIEKITDSISVFVFTTLEPFLKPVMQTATSGLQLASGEVINTHDQYEVFNDPRASDPTHSFLSKDHFNLILNEPAGNLAKIILTHTVNAVIKAWDDTSINVQQLTEDVLQCLFHPDFHNPSSKIQREMLQYMHTWVQNLGSSRDEVLRRLTKESVRAHQNIRLSGEGGAPPAQGTYAYNQGTQVQQNLQGYAVQIPGVAQAQSLLNMVSGGGQQGPRRDGPQAPYVPGMPAVGGGTASSYYSSTQTTTMPGRGGGVSTYSSTTSAYAPPSGPAAASSAYGGHSHGQSHNSPFAQPAPGGPSFPGLGGGGGSYAPSYAPSYSAPPSGPSFPGVEHSHSIGGHSQHSHHSAAAYAPPTGPPPGSHHGSHHAPGGFPSPSGPPPGGHAHAFPDAHSYGGQSPPPAFPSSGHGHGHHSHHQAPRGGW</sequence>
<dbReference type="InterPro" id="IPR052577">
    <property type="entry name" value="VWA7"/>
</dbReference>
<dbReference type="Pfam" id="PF07217">
    <property type="entry name" value="Het-C"/>
    <property type="match status" value="1"/>
</dbReference>
<dbReference type="PANTHER" id="PTHR14905:SF7">
    <property type="entry name" value="VON WILLEBRAND FACTOR A DOMAIN-CONTAINING PROTEIN 7"/>
    <property type="match status" value="1"/>
</dbReference>
<dbReference type="PANTHER" id="PTHR14905">
    <property type="entry name" value="NG37"/>
    <property type="match status" value="1"/>
</dbReference>
<keyword evidence="4" id="KW-1185">Reference proteome</keyword>
<feature type="compositionally biased region" description="Low complexity" evidence="1">
    <location>
        <begin position="786"/>
        <end position="795"/>
    </location>
</feature>
<organism evidence="3 4">
    <name type="scientific">Hydnomerulius pinastri MD-312</name>
    <dbReference type="NCBI Taxonomy" id="994086"/>
    <lineage>
        <taxon>Eukaryota</taxon>
        <taxon>Fungi</taxon>
        <taxon>Dikarya</taxon>
        <taxon>Basidiomycota</taxon>
        <taxon>Agaricomycotina</taxon>
        <taxon>Agaricomycetes</taxon>
        <taxon>Agaricomycetidae</taxon>
        <taxon>Boletales</taxon>
        <taxon>Boletales incertae sedis</taxon>
        <taxon>Leucogyrophana</taxon>
    </lineage>
</organism>
<feature type="compositionally biased region" description="Basic residues" evidence="1">
    <location>
        <begin position="812"/>
        <end position="826"/>
    </location>
</feature>
<evidence type="ECO:0000313" key="4">
    <source>
        <dbReference type="Proteomes" id="UP000053820"/>
    </source>
</evidence>
<evidence type="ECO:0000256" key="2">
    <source>
        <dbReference type="SAM" id="SignalP"/>
    </source>
</evidence>
<dbReference type="EMBL" id="KN839859">
    <property type="protein sequence ID" value="KIJ61812.1"/>
    <property type="molecule type" value="Genomic_DNA"/>
</dbReference>
<keyword evidence="2" id="KW-0732">Signal</keyword>
<evidence type="ECO:0008006" key="5">
    <source>
        <dbReference type="Google" id="ProtNLM"/>
    </source>
</evidence>
<evidence type="ECO:0000313" key="3">
    <source>
        <dbReference type="EMBL" id="KIJ61812.1"/>
    </source>
</evidence>
<feature type="signal peptide" evidence="2">
    <location>
        <begin position="1"/>
        <end position="20"/>
    </location>
</feature>
<feature type="compositionally biased region" description="Low complexity" evidence="1">
    <location>
        <begin position="715"/>
        <end position="757"/>
    </location>
</feature>
<feature type="chain" id="PRO_5002205234" description="Het-C-domain-containing protein" evidence="2">
    <location>
        <begin position="21"/>
        <end position="826"/>
    </location>
</feature>
<dbReference type="AlphaFoldDB" id="A0A0C9WCQ1"/>
<name>A0A0C9WCQ1_9AGAM</name>
<gene>
    <name evidence="3" type="ORF">HYDPIDRAFT_176801</name>
</gene>
<dbReference type="HOGENOM" id="CLU_010063_2_1_1"/>
<protein>
    <recommendedName>
        <fullName evidence="5">Het-C-domain-containing protein</fullName>
    </recommendedName>
</protein>